<organism evidence="3 4">
    <name type="scientific">Phialocephala subalpina</name>
    <dbReference type="NCBI Taxonomy" id="576137"/>
    <lineage>
        <taxon>Eukaryota</taxon>
        <taxon>Fungi</taxon>
        <taxon>Dikarya</taxon>
        <taxon>Ascomycota</taxon>
        <taxon>Pezizomycotina</taxon>
        <taxon>Leotiomycetes</taxon>
        <taxon>Helotiales</taxon>
        <taxon>Mollisiaceae</taxon>
        <taxon>Phialocephala</taxon>
        <taxon>Phialocephala fortinii species complex</taxon>
    </lineage>
</organism>
<evidence type="ECO:0000313" key="3">
    <source>
        <dbReference type="EMBL" id="CZR63612.1"/>
    </source>
</evidence>
<dbReference type="SUPFAM" id="SSF52266">
    <property type="entry name" value="SGNH hydrolase"/>
    <property type="match status" value="1"/>
</dbReference>
<dbReference type="AlphaFoldDB" id="A0A1L7XF02"/>
<name>A0A1L7XF02_9HELO</name>
<dbReference type="PANTHER" id="PTHR43695:SF1">
    <property type="entry name" value="RHAMNOGALACTURONAN ACETYLESTERASE"/>
    <property type="match status" value="1"/>
</dbReference>
<sequence length="119" mass="12470">MFAKLGAYVIVSSQTPDNPWESGTFVYSTGRFVTGAQLAMKETGNENVTFVDHGLNVANAFEKLGKDVVDGFYPKDHIHTGPKGADVVAGAFVKAVLCGEGPLKAFVKNATSEVAGSCA</sequence>
<reference evidence="3 4" key="1">
    <citation type="submission" date="2016-03" db="EMBL/GenBank/DDBJ databases">
        <authorList>
            <person name="Ploux O."/>
        </authorList>
    </citation>
    <scope>NUCLEOTIDE SEQUENCE [LARGE SCALE GENOMIC DNA]</scope>
    <source>
        <strain evidence="3 4">UAMH 11012</strain>
    </source>
</reference>
<evidence type="ECO:0000313" key="4">
    <source>
        <dbReference type="Proteomes" id="UP000184330"/>
    </source>
</evidence>
<protein>
    <submittedName>
        <fullName evidence="3">Related to rhamnogalacturonan acetyl esterase</fullName>
    </submittedName>
</protein>
<dbReference type="PANTHER" id="PTHR43695">
    <property type="entry name" value="PUTATIVE (AFU_ORTHOLOGUE AFUA_2G17250)-RELATED"/>
    <property type="match status" value="1"/>
</dbReference>
<keyword evidence="2" id="KW-0378">Hydrolase</keyword>
<proteinExistence type="inferred from homology"/>
<dbReference type="GO" id="GO:0016787">
    <property type="term" value="F:hydrolase activity"/>
    <property type="evidence" value="ECO:0007669"/>
    <property type="project" value="UniProtKB-KW"/>
</dbReference>
<dbReference type="OrthoDB" id="2141316at2759"/>
<dbReference type="InterPro" id="IPR037459">
    <property type="entry name" value="RhgT-like"/>
</dbReference>
<keyword evidence="4" id="KW-1185">Reference proteome</keyword>
<dbReference type="EMBL" id="FJOG01000024">
    <property type="protein sequence ID" value="CZR63612.1"/>
    <property type="molecule type" value="Genomic_DNA"/>
</dbReference>
<dbReference type="Proteomes" id="UP000184330">
    <property type="component" value="Unassembled WGS sequence"/>
</dbReference>
<evidence type="ECO:0000256" key="1">
    <source>
        <dbReference type="ARBA" id="ARBA00008668"/>
    </source>
</evidence>
<comment type="similarity">
    <text evidence="1">Belongs to the 'GDSL' lipolytic enzyme family.</text>
</comment>
<gene>
    <name evidence="3" type="ORF">PAC_13509</name>
</gene>
<dbReference type="Gene3D" id="3.40.50.1110">
    <property type="entry name" value="SGNH hydrolase"/>
    <property type="match status" value="1"/>
</dbReference>
<evidence type="ECO:0000256" key="2">
    <source>
        <dbReference type="ARBA" id="ARBA00022801"/>
    </source>
</evidence>
<dbReference type="InterPro" id="IPR036514">
    <property type="entry name" value="SGNH_hydro_sf"/>
</dbReference>
<accession>A0A1L7XF02</accession>